<dbReference type="InterPro" id="IPR005532">
    <property type="entry name" value="SUMF_dom"/>
</dbReference>
<evidence type="ECO:0000313" key="3">
    <source>
        <dbReference type="EMBL" id="PZW46564.1"/>
    </source>
</evidence>
<evidence type="ECO:0000256" key="1">
    <source>
        <dbReference type="SAM" id="SignalP"/>
    </source>
</evidence>
<protein>
    <submittedName>
        <fullName evidence="3">Formylglycine-generating enzyme required for sulfatase activity</fullName>
    </submittedName>
</protein>
<feature type="domain" description="Sulfatase-modifying factor enzyme-like" evidence="2">
    <location>
        <begin position="112"/>
        <end position="286"/>
    </location>
</feature>
<dbReference type="InterPro" id="IPR051043">
    <property type="entry name" value="Sulfatase_Mod_Factor_Kinase"/>
</dbReference>
<name>A0A2W7IMS9_9PROT</name>
<dbReference type="PANTHER" id="PTHR23150:SF19">
    <property type="entry name" value="FORMYLGLYCINE-GENERATING ENZYME"/>
    <property type="match status" value="1"/>
</dbReference>
<dbReference type="Pfam" id="PF03781">
    <property type="entry name" value="FGE-sulfatase"/>
    <property type="match status" value="1"/>
</dbReference>
<dbReference type="OrthoDB" id="9768004at2"/>
<gene>
    <name evidence="3" type="ORF">C8P66_10961</name>
</gene>
<keyword evidence="1" id="KW-0732">Signal</keyword>
<evidence type="ECO:0000259" key="2">
    <source>
        <dbReference type="Pfam" id="PF03781"/>
    </source>
</evidence>
<dbReference type="EMBL" id="QKYU01000009">
    <property type="protein sequence ID" value="PZW46564.1"/>
    <property type="molecule type" value="Genomic_DNA"/>
</dbReference>
<dbReference type="Proteomes" id="UP000249688">
    <property type="component" value="Unassembled WGS sequence"/>
</dbReference>
<evidence type="ECO:0000313" key="4">
    <source>
        <dbReference type="Proteomes" id="UP000249688"/>
    </source>
</evidence>
<keyword evidence="4" id="KW-1185">Reference proteome</keyword>
<feature type="chain" id="PRO_5016055807" evidence="1">
    <location>
        <begin position="19"/>
        <end position="511"/>
    </location>
</feature>
<organism evidence="3 4">
    <name type="scientific">Humitalea rosea</name>
    <dbReference type="NCBI Taxonomy" id="990373"/>
    <lineage>
        <taxon>Bacteria</taxon>
        <taxon>Pseudomonadati</taxon>
        <taxon>Pseudomonadota</taxon>
        <taxon>Alphaproteobacteria</taxon>
        <taxon>Acetobacterales</taxon>
        <taxon>Roseomonadaceae</taxon>
        <taxon>Humitalea</taxon>
    </lineage>
</organism>
<dbReference type="PANTHER" id="PTHR23150">
    <property type="entry name" value="SULFATASE MODIFYING FACTOR 1, 2"/>
    <property type="match status" value="1"/>
</dbReference>
<dbReference type="AlphaFoldDB" id="A0A2W7IMS9"/>
<dbReference type="InterPro" id="IPR042095">
    <property type="entry name" value="SUMF_sf"/>
</dbReference>
<dbReference type="GO" id="GO:0120147">
    <property type="term" value="F:formylglycine-generating oxidase activity"/>
    <property type="evidence" value="ECO:0007669"/>
    <property type="project" value="TreeGrafter"/>
</dbReference>
<dbReference type="InterPro" id="IPR016187">
    <property type="entry name" value="CTDL_fold"/>
</dbReference>
<dbReference type="RefSeq" id="WP_111397970.1">
    <property type="nucleotide sequence ID" value="NZ_QKYU01000009.1"/>
</dbReference>
<accession>A0A2W7IMS9</accession>
<proteinExistence type="predicted"/>
<sequence length="511" mass="54459">MLRLALLCLLVGMGAASAQPRWPASAFNPAPANDDLLLPMPCGGSMAFRKVETPTGDGALDDRPALLGSAEAELGYLETLRRVNVVGPFGGGPQPRHFFMGKYEVSRAQLDALRQPECPATNTPEARRPAVEISWFEAMDAAQRYSTFLLQNARASLPRRGLAPAFVRLPTEAEWEYAARGGAAVSEADFQGRVFPMPEGGPEAYAWFQGPRSAAGRLSAIGLKRPNPLGLHDMLGNAAEWVLDAFRLNRVGRSHGLAGGQVARGGDYRTTTEAQLRSSLRIEYAPFVAETGEPTRLATIGVRFVLAAPTQGSLADSTSFRQAFDAETRIRIPVGDDPATLLQALRRDQTDPAMLAAIDRVGAAYAAETRESTDRARLAARAQIQAAAVLARSVYVADQRAGALQTMVENPGAVGATLQQAAAWRPMLAGVRAEVEGGVRAYAAIVAQLGRATDVQVGAEAAVVQQDLRAQRVPELIGPVALVARHAEAATRSLPSLAVFRADILREASGR</sequence>
<comment type="caution">
    <text evidence="3">The sequence shown here is derived from an EMBL/GenBank/DDBJ whole genome shotgun (WGS) entry which is preliminary data.</text>
</comment>
<dbReference type="Gene3D" id="3.90.1580.10">
    <property type="entry name" value="paralog of FGE (formylglycine-generating enzyme)"/>
    <property type="match status" value="1"/>
</dbReference>
<dbReference type="SUPFAM" id="SSF56436">
    <property type="entry name" value="C-type lectin-like"/>
    <property type="match status" value="1"/>
</dbReference>
<feature type="signal peptide" evidence="1">
    <location>
        <begin position="1"/>
        <end position="18"/>
    </location>
</feature>
<reference evidence="3 4" key="1">
    <citation type="submission" date="2018-06" db="EMBL/GenBank/DDBJ databases">
        <title>Genomic Encyclopedia of Archaeal and Bacterial Type Strains, Phase II (KMG-II): from individual species to whole genera.</title>
        <authorList>
            <person name="Goeker M."/>
        </authorList>
    </citation>
    <scope>NUCLEOTIDE SEQUENCE [LARGE SCALE GENOMIC DNA]</scope>
    <source>
        <strain evidence="3 4">DSM 24525</strain>
    </source>
</reference>